<dbReference type="Pfam" id="PF25148">
    <property type="entry name" value="DUF7824"/>
    <property type="match status" value="1"/>
</dbReference>
<name>A0ABV0BY84_9SPHI</name>
<dbReference type="Pfam" id="PF20103">
    <property type="entry name" value="DUF6493"/>
    <property type="match status" value="1"/>
</dbReference>
<feature type="domain" description="WGR" evidence="1">
    <location>
        <begin position="1"/>
        <end position="80"/>
    </location>
</feature>
<dbReference type="Gene3D" id="2.20.140.10">
    <property type="entry name" value="WGR domain"/>
    <property type="match status" value="1"/>
</dbReference>
<dbReference type="CDD" id="cd07996">
    <property type="entry name" value="WGR_MMR_like"/>
    <property type="match status" value="1"/>
</dbReference>
<dbReference type="PROSITE" id="PS51977">
    <property type="entry name" value="WGR"/>
    <property type="match status" value="1"/>
</dbReference>
<protein>
    <submittedName>
        <fullName evidence="2">DUF6493 family protein</fullName>
    </submittedName>
</protein>
<dbReference type="Proteomes" id="UP001409291">
    <property type="component" value="Unassembled WGS sequence"/>
</dbReference>
<evidence type="ECO:0000313" key="3">
    <source>
        <dbReference type="Proteomes" id="UP001409291"/>
    </source>
</evidence>
<dbReference type="RefSeq" id="WP_346582492.1">
    <property type="nucleotide sequence ID" value="NZ_JBDJNQ010000011.1"/>
</dbReference>
<dbReference type="InterPro" id="IPR045472">
    <property type="entry name" value="DUF6493"/>
</dbReference>
<proteinExistence type="predicted"/>
<dbReference type="SMART" id="SM00773">
    <property type="entry name" value="WGR"/>
    <property type="match status" value="1"/>
</dbReference>
<dbReference type="InterPro" id="IPR049809">
    <property type="entry name" value="YehF/YfeS-like_WGR"/>
</dbReference>
<gene>
    <name evidence="2" type="ORF">ABE541_20375</name>
</gene>
<dbReference type="PANTHER" id="PTHR30634">
    <property type="entry name" value="OUTER MEMBRANE LOLAB LIPOPROTEIN INSERTION APPARATUS"/>
    <property type="match status" value="1"/>
</dbReference>
<sequence>MFKHLKFIDGTSDKFWEIQTNGATHTVTYGRNGTAGQSKDKTFDSEEACLKDAEKLINEKTKKGYSEDGTVEVAPQVTKEGTVRKPNASAQRKEEAVKRIKELISKGSVSDIIPYLEEYASGNLEVIKKEIRAAKRYWVDYVDLSKDPLFKSKAQYDWGIRGTKGQQRMVKLLALATFSGSDAASWDVFIELINQVRSPEVDQILTYAKPNWLTPYLLQYVRKNTWQSVDYDTLRYAESKGFLEFEPEVYANSMSRLHNPSAALLSFFTTDELTIQRDIPLIFDYETPIHTVYSNYRYENQVNELTWDKIFDQLLADNKIDKAFILTSALEVQTKNWNINLKSYFRKLIDRIGVDEKMLLEHQELFFPLLHAENSAVINFVVDTLKPYFAHADFRLEEFLTWSEGLFMRNDIKSALKTLLVQFDKLLKNRPEVKEQFILQAADIFMVQDLQLQDRAAKFILKHQKDPIEALTEKLTLYSAQMLGSIPADLKNLMAASSYTEQEILSELMISTGEEYVFDPANEKKLQQPITYPASWNDILFKIGEVIGSTDAVQMEILMNAWVLQKANFPANYKEQLEPYINQLKKVYRESQWFHHFSGVFLNMYFQPNKIYQNTDRYSNYSKWASMIGEQLTQLQCHIAKEIQLPLLSLPTHEPFWIAPQTVVQRILDYQDKGVALDLLDLSIALSRTVREDLDGVVPLMDQVNDSQVKAVLTYALGFDDELKIEKKSWVKKLLSSSDNAHVGWLGVWATVARTHYPEAVFPEFEDENLKDIPFAVAPFQPELTFTPSYYQGYNYETKKSEMVYDGEKLSFHFPNFKQEPHTFIYHKDIYQRGKDSLHSYYLYKDDISYMHSVMPQNTESLSLFLTLGLAAKCDQGGKTPIGYLQEMMYDFFNFDRQSVLFLATSCFNKEKEVRAMATEVLLTAIDRHRLPVQDLGYFLGILMSHTYGPLGRLEEVLGQCRDISSKHNNALIQVINQMLLDYTIAEKMPTNFKKLIELYYDLVHKENQEISIEMKQVFEKLMVFKSLQPILKKLSK</sequence>
<dbReference type="InterPro" id="IPR036930">
    <property type="entry name" value="WGR_dom_sf"/>
</dbReference>
<dbReference type="InterPro" id="IPR008893">
    <property type="entry name" value="WGR_domain"/>
</dbReference>
<organism evidence="2 3">
    <name type="scientific">Sphingobacterium kitahiroshimense</name>
    <dbReference type="NCBI Taxonomy" id="470446"/>
    <lineage>
        <taxon>Bacteria</taxon>
        <taxon>Pseudomonadati</taxon>
        <taxon>Bacteroidota</taxon>
        <taxon>Sphingobacteriia</taxon>
        <taxon>Sphingobacteriales</taxon>
        <taxon>Sphingobacteriaceae</taxon>
        <taxon>Sphingobacterium</taxon>
    </lineage>
</organism>
<evidence type="ECO:0000259" key="1">
    <source>
        <dbReference type="PROSITE" id="PS51977"/>
    </source>
</evidence>
<accession>A0ABV0BY84</accession>
<dbReference type="InterPro" id="IPR050458">
    <property type="entry name" value="LolB"/>
</dbReference>
<evidence type="ECO:0000313" key="2">
    <source>
        <dbReference type="EMBL" id="MEN5379636.1"/>
    </source>
</evidence>
<dbReference type="InterPro" id="IPR056727">
    <property type="entry name" value="DUF7825"/>
</dbReference>
<dbReference type="InterPro" id="IPR056726">
    <property type="entry name" value="DUF7824"/>
</dbReference>
<dbReference type="PANTHER" id="PTHR30634:SF13">
    <property type="entry name" value="PROTEIN YEHF"/>
    <property type="match status" value="1"/>
</dbReference>
<dbReference type="EMBL" id="JBDJNQ010000011">
    <property type="protein sequence ID" value="MEN5379636.1"/>
    <property type="molecule type" value="Genomic_DNA"/>
</dbReference>
<keyword evidence="3" id="KW-1185">Reference proteome</keyword>
<dbReference type="Pfam" id="PF25149">
    <property type="entry name" value="DUF7825"/>
    <property type="match status" value="1"/>
</dbReference>
<dbReference type="SUPFAM" id="SSF142921">
    <property type="entry name" value="WGR domain-like"/>
    <property type="match status" value="1"/>
</dbReference>
<reference evidence="2 3" key="1">
    <citation type="submission" date="2024-04" db="EMBL/GenBank/DDBJ databases">
        <title>WGS of bacteria from Torrens River.</title>
        <authorList>
            <person name="Wyrsch E.R."/>
            <person name="Drigo B."/>
        </authorList>
    </citation>
    <scope>NUCLEOTIDE SEQUENCE [LARGE SCALE GENOMIC DNA]</scope>
    <source>
        <strain evidence="2 3">TWI391</strain>
    </source>
</reference>
<dbReference type="Pfam" id="PF05406">
    <property type="entry name" value="WGR"/>
    <property type="match status" value="1"/>
</dbReference>
<comment type="caution">
    <text evidence="2">The sequence shown here is derived from an EMBL/GenBank/DDBJ whole genome shotgun (WGS) entry which is preliminary data.</text>
</comment>